<dbReference type="EMBL" id="JAPJDO010000002">
    <property type="protein sequence ID" value="MCX2935524.1"/>
    <property type="molecule type" value="Genomic_DNA"/>
</dbReference>
<keyword evidence="4" id="KW-0804">Transcription</keyword>
<name>A0ABT3S7Q4_9MYCO</name>
<dbReference type="RefSeq" id="WP_265994902.1">
    <property type="nucleotide sequence ID" value="NZ_JAPJDN010000002.1"/>
</dbReference>
<keyword evidence="6" id="KW-1185">Reference proteome</keyword>
<comment type="similarity">
    <text evidence="1">Belongs to the BlaI transcriptional regulatory family.</text>
</comment>
<dbReference type="InterPro" id="IPR005650">
    <property type="entry name" value="BlaI_family"/>
</dbReference>
<dbReference type="Proteomes" id="UP001300745">
    <property type="component" value="Unassembled WGS sequence"/>
</dbReference>
<accession>A0ABT3S7Q4</accession>
<evidence type="ECO:0000256" key="4">
    <source>
        <dbReference type="ARBA" id="ARBA00023163"/>
    </source>
</evidence>
<dbReference type="InterPro" id="IPR036390">
    <property type="entry name" value="WH_DNA-bd_sf"/>
</dbReference>
<evidence type="ECO:0000256" key="3">
    <source>
        <dbReference type="ARBA" id="ARBA00023125"/>
    </source>
</evidence>
<dbReference type="InterPro" id="IPR036388">
    <property type="entry name" value="WH-like_DNA-bd_sf"/>
</dbReference>
<organism evidence="5 6">
    <name type="scientific">Mycobacterium pinniadriaticum</name>
    <dbReference type="NCBI Taxonomy" id="2994102"/>
    <lineage>
        <taxon>Bacteria</taxon>
        <taxon>Bacillati</taxon>
        <taxon>Actinomycetota</taxon>
        <taxon>Actinomycetes</taxon>
        <taxon>Mycobacteriales</taxon>
        <taxon>Mycobacteriaceae</taxon>
        <taxon>Mycobacterium</taxon>
    </lineage>
</organism>
<gene>
    <name evidence="5" type="ORF">ORI27_02350</name>
</gene>
<keyword evidence="3" id="KW-0238">DNA-binding</keyword>
<evidence type="ECO:0000313" key="5">
    <source>
        <dbReference type="EMBL" id="MCX2935524.1"/>
    </source>
</evidence>
<sequence>MQQRGFGDLEAVVMDRIWSHQRPVTVREIFDELIDDRRIAYTTVMSTMDNLYRKQWLERERLGKAYQYWPTMTREERSARLMRAALESGGDGGLVLTHFLQQMSAEEAAQLAAALRRVESESRLR</sequence>
<proteinExistence type="inferred from homology"/>
<protein>
    <submittedName>
        <fullName evidence="5">BlaI/MecI/CopY family transcriptional regulator</fullName>
    </submittedName>
</protein>
<dbReference type="Gene3D" id="1.10.10.10">
    <property type="entry name" value="Winged helix-like DNA-binding domain superfamily/Winged helix DNA-binding domain"/>
    <property type="match status" value="1"/>
</dbReference>
<dbReference type="Pfam" id="PF03965">
    <property type="entry name" value="Penicillinase_R"/>
    <property type="match status" value="1"/>
</dbReference>
<dbReference type="Gene3D" id="6.10.140.850">
    <property type="match status" value="1"/>
</dbReference>
<reference evidence="5 6" key="1">
    <citation type="submission" date="2022-11" db="EMBL/GenBank/DDBJ databases">
        <title>Mycobacterium sp. nov.</title>
        <authorList>
            <person name="Papic B."/>
            <person name="Spicic S."/>
            <person name="Duvnjak S."/>
        </authorList>
    </citation>
    <scope>NUCLEOTIDE SEQUENCE [LARGE SCALE GENOMIC DNA]</scope>
    <source>
        <strain evidence="5 6">CVI_P4</strain>
    </source>
</reference>
<comment type="caution">
    <text evidence="5">The sequence shown here is derived from an EMBL/GenBank/DDBJ whole genome shotgun (WGS) entry which is preliminary data.</text>
</comment>
<dbReference type="SUPFAM" id="SSF46785">
    <property type="entry name" value="Winged helix' DNA-binding domain"/>
    <property type="match status" value="1"/>
</dbReference>
<evidence type="ECO:0000313" key="6">
    <source>
        <dbReference type="Proteomes" id="UP001300745"/>
    </source>
</evidence>
<evidence type="ECO:0000256" key="1">
    <source>
        <dbReference type="ARBA" id="ARBA00011046"/>
    </source>
</evidence>
<keyword evidence="2" id="KW-0805">Transcription regulation</keyword>
<evidence type="ECO:0000256" key="2">
    <source>
        <dbReference type="ARBA" id="ARBA00023015"/>
    </source>
</evidence>